<protein>
    <submittedName>
        <fullName evidence="2">Uncharacterized protein</fullName>
    </submittedName>
</protein>
<reference evidence="2" key="2">
    <citation type="journal article" date="2007" name="Science">
        <title>Draft genome sequence of the sexually transmitted pathogen Trichomonas vaginalis.</title>
        <authorList>
            <person name="Carlton J.M."/>
            <person name="Hirt R.P."/>
            <person name="Silva J.C."/>
            <person name="Delcher A.L."/>
            <person name="Schatz M."/>
            <person name="Zhao Q."/>
            <person name="Wortman J.R."/>
            <person name="Bidwell S.L."/>
            <person name="Alsmark U.C.M."/>
            <person name="Besteiro S."/>
            <person name="Sicheritz-Ponten T."/>
            <person name="Noel C.J."/>
            <person name="Dacks J.B."/>
            <person name="Foster P.G."/>
            <person name="Simillion C."/>
            <person name="Van de Peer Y."/>
            <person name="Miranda-Saavedra D."/>
            <person name="Barton G.J."/>
            <person name="Westrop G.D."/>
            <person name="Mueller S."/>
            <person name="Dessi D."/>
            <person name="Fiori P.L."/>
            <person name="Ren Q."/>
            <person name="Paulsen I."/>
            <person name="Zhang H."/>
            <person name="Bastida-Corcuera F.D."/>
            <person name="Simoes-Barbosa A."/>
            <person name="Brown M.T."/>
            <person name="Hayes R.D."/>
            <person name="Mukherjee M."/>
            <person name="Okumura C.Y."/>
            <person name="Schneider R."/>
            <person name="Smith A.J."/>
            <person name="Vanacova S."/>
            <person name="Villalvazo M."/>
            <person name="Haas B.J."/>
            <person name="Pertea M."/>
            <person name="Feldblyum T.V."/>
            <person name="Utterback T.R."/>
            <person name="Shu C.L."/>
            <person name="Osoegawa K."/>
            <person name="de Jong P.J."/>
            <person name="Hrdy I."/>
            <person name="Horvathova L."/>
            <person name="Zubacova Z."/>
            <person name="Dolezal P."/>
            <person name="Malik S.B."/>
            <person name="Logsdon J.M. Jr."/>
            <person name="Henze K."/>
            <person name="Gupta A."/>
            <person name="Wang C.C."/>
            <person name="Dunne R.L."/>
            <person name="Upcroft J.A."/>
            <person name="Upcroft P."/>
            <person name="White O."/>
            <person name="Salzberg S.L."/>
            <person name="Tang P."/>
            <person name="Chiu C.-H."/>
            <person name="Lee Y.-S."/>
            <person name="Embley T.M."/>
            <person name="Coombs G.H."/>
            <person name="Mottram J.C."/>
            <person name="Tachezy J."/>
            <person name="Fraser-Liggett C.M."/>
            <person name="Johnson P.J."/>
        </authorList>
    </citation>
    <scope>NUCLEOTIDE SEQUENCE [LARGE SCALE GENOMIC DNA]</scope>
    <source>
        <strain evidence="2">G3</strain>
    </source>
</reference>
<dbReference type="AlphaFoldDB" id="A2EJZ0"/>
<evidence type="ECO:0000256" key="1">
    <source>
        <dbReference type="SAM" id="Phobius"/>
    </source>
</evidence>
<dbReference type="InParanoid" id="A2EJZ0"/>
<organism evidence="2 3">
    <name type="scientific">Trichomonas vaginalis (strain ATCC PRA-98 / G3)</name>
    <dbReference type="NCBI Taxonomy" id="412133"/>
    <lineage>
        <taxon>Eukaryota</taxon>
        <taxon>Metamonada</taxon>
        <taxon>Parabasalia</taxon>
        <taxon>Trichomonadida</taxon>
        <taxon>Trichomonadidae</taxon>
        <taxon>Trichomonas</taxon>
    </lineage>
</organism>
<reference evidence="2" key="1">
    <citation type="submission" date="2006-10" db="EMBL/GenBank/DDBJ databases">
        <authorList>
            <person name="Amadeo P."/>
            <person name="Zhao Q."/>
            <person name="Wortman J."/>
            <person name="Fraser-Liggett C."/>
            <person name="Carlton J."/>
        </authorList>
    </citation>
    <scope>NUCLEOTIDE SEQUENCE</scope>
    <source>
        <strain evidence="2">G3</strain>
    </source>
</reference>
<keyword evidence="3" id="KW-1185">Reference proteome</keyword>
<evidence type="ECO:0000313" key="2">
    <source>
        <dbReference type="EMBL" id="EAY07058.1"/>
    </source>
</evidence>
<keyword evidence="1" id="KW-1133">Transmembrane helix</keyword>
<accession>A2EJZ0</accession>
<evidence type="ECO:0000313" key="3">
    <source>
        <dbReference type="Proteomes" id="UP000001542"/>
    </source>
</evidence>
<proteinExistence type="predicted"/>
<gene>
    <name evidence="2" type="ORF">TVAG_311840</name>
</gene>
<dbReference type="VEuPathDB" id="TrichDB:TVAG_311840"/>
<dbReference type="EMBL" id="DS113409">
    <property type="protein sequence ID" value="EAY07058.1"/>
    <property type="molecule type" value="Genomic_DNA"/>
</dbReference>
<name>A2EJZ0_TRIV3</name>
<keyword evidence="1" id="KW-0472">Membrane</keyword>
<keyword evidence="1" id="KW-0812">Transmembrane</keyword>
<dbReference type="VEuPathDB" id="TrichDB:TVAGG3_0324690"/>
<dbReference type="KEGG" id="tva:4764944"/>
<sequence>MIVPHKESGVTACTYFVLNDLTMSLKGSSLTLPFSSVWNEQETFQTVSQTDNIVIDTPFSSFSFDKSLILIFTSTDTLFHIWNSLPGQPCEISAIVYSSKNVLMQVLPQNNFTYNFQNEPGYIIISVNSKSTLYHAYTQQNITDVTDFPFRCNDFVLTSELSSSLKFGHSNSQFNYTFKKAWSTCIFYSRIGKHKLTVTNPFTRQIKVDLYYYPNMSVCDETQEYFNGPLFVHLKVLIPPNAGSIDITDTCLTNCSDLYPKTLTRMINPFAEGGDAISVHELVANMSTRRQIIILGVLFFMLVIVLLIAIATCFGMIFFYGITFSSSDYMQGNKDDFVDDCRYPRVNKNKVPQAIEPAAFQPVMPASYYLSAPL</sequence>
<feature type="transmembrane region" description="Helical" evidence="1">
    <location>
        <begin position="292"/>
        <end position="320"/>
    </location>
</feature>
<dbReference type="Proteomes" id="UP000001542">
    <property type="component" value="Unassembled WGS sequence"/>
</dbReference>